<dbReference type="Gene3D" id="1.20.1280.50">
    <property type="match status" value="1"/>
</dbReference>
<evidence type="ECO:0000313" key="3">
    <source>
        <dbReference type="Proteomes" id="UP000036987"/>
    </source>
</evidence>
<proteinExistence type="predicted"/>
<dbReference type="InterPro" id="IPR044207">
    <property type="entry name" value="At5g39250-like"/>
</dbReference>
<dbReference type="OMA" id="MDFCDVA"/>
<dbReference type="SUPFAM" id="SSF81383">
    <property type="entry name" value="F-box domain"/>
    <property type="match status" value="1"/>
</dbReference>
<gene>
    <name evidence="2" type="ORF">ZOSMA_1G01170</name>
</gene>
<evidence type="ECO:0000313" key="2">
    <source>
        <dbReference type="EMBL" id="KMZ70144.1"/>
    </source>
</evidence>
<dbReference type="EMBL" id="LFYR01000729">
    <property type="protein sequence ID" value="KMZ70144.1"/>
    <property type="molecule type" value="Genomic_DNA"/>
</dbReference>
<dbReference type="InterPro" id="IPR036047">
    <property type="entry name" value="F-box-like_dom_sf"/>
</dbReference>
<dbReference type="Proteomes" id="UP000036987">
    <property type="component" value="Unassembled WGS sequence"/>
</dbReference>
<dbReference type="STRING" id="29655.A0A0K9PMH3"/>
<name>A0A0K9PMH3_ZOSMR</name>
<accession>A0A0K9PMH3</accession>
<sequence length="262" mass="30322">MNNDWPYRSEVLKLIFPLLDGSDLQNCMLVSHQWKDIAADDYLWKCICIRKWPSFLKRRFSPTLTYYQLFVNFSKKQPQRSLLPARLSLEDIEFYIDVWSDQNLVFSEAVPGPILEDGIPNPPSGTYEVLRNHLVPKPNGNCGSNYKMMMPIHPKFSFSLSMSVTVSVLIGRKDTKKMACIIDKSLFEYIDGSVYRAMAFDYMRFSPLYPFLPGMRAWVSLLFMENDSSGGAIDVFGIEMDFSDIAQSKIEVLWLLDMLDWK</sequence>
<dbReference type="InterPro" id="IPR001810">
    <property type="entry name" value="F-box_dom"/>
</dbReference>
<comment type="caution">
    <text evidence="2">The sequence shown here is derived from an EMBL/GenBank/DDBJ whole genome shotgun (WGS) entry which is preliminary data.</text>
</comment>
<keyword evidence="3" id="KW-1185">Reference proteome</keyword>
<dbReference type="OrthoDB" id="192402at2759"/>
<protein>
    <submittedName>
        <fullName evidence="2">F-box family protein-like</fullName>
    </submittedName>
</protein>
<feature type="domain" description="F-box" evidence="1">
    <location>
        <begin position="10"/>
        <end position="50"/>
    </location>
</feature>
<reference evidence="3" key="1">
    <citation type="journal article" date="2016" name="Nature">
        <title>The genome of the seagrass Zostera marina reveals angiosperm adaptation to the sea.</title>
        <authorList>
            <person name="Olsen J.L."/>
            <person name="Rouze P."/>
            <person name="Verhelst B."/>
            <person name="Lin Y.-C."/>
            <person name="Bayer T."/>
            <person name="Collen J."/>
            <person name="Dattolo E."/>
            <person name="De Paoli E."/>
            <person name="Dittami S."/>
            <person name="Maumus F."/>
            <person name="Michel G."/>
            <person name="Kersting A."/>
            <person name="Lauritano C."/>
            <person name="Lohaus R."/>
            <person name="Toepel M."/>
            <person name="Tonon T."/>
            <person name="Vanneste K."/>
            <person name="Amirebrahimi M."/>
            <person name="Brakel J."/>
            <person name="Bostroem C."/>
            <person name="Chovatia M."/>
            <person name="Grimwood J."/>
            <person name="Jenkins J.W."/>
            <person name="Jueterbock A."/>
            <person name="Mraz A."/>
            <person name="Stam W.T."/>
            <person name="Tice H."/>
            <person name="Bornberg-Bauer E."/>
            <person name="Green P.J."/>
            <person name="Pearson G.A."/>
            <person name="Procaccini G."/>
            <person name="Duarte C.M."/>
            <person name="Schmutz J."/>
            <person name="Reusch T.B.H."/>
            <person name="Van de Peer Y."/>
        </authorList>
    </citation>
    <scope>NUCLEOTIDE SEQUENCE [LARGE SCALE GENOMIC DNA]</scope>
    <source>
        <strain evidence="3">cv. Finnish</strain>
    </source>
</reference>
<organism evidence="2 3">
    <name type="scientific">Zostera marina</name>
    <name type="common">Eelgrass</name>
    <dbReference type="NCBI Taxonomy" id="29655"/>
    <lineage>
        <taxon>Eukaryota</taxon>
        <taxon>Viridiplantae</taxon>
        <taxon>Streptophyta</taxon>
        <taxon>Embryophyta</taxon>
        <taxon>Tracheophyta</taxon>
        <taxon>Spermatophyta</taxon>
        <taxon>Magnoliopsida</taxon>
        <taxon>Liliopsida</taxon>
        <taxon>Zosteraceae</taxon>
        <taxon>Zostera</taxon>
    </lineage>
</organism>
<dbReference type="PANTHER" id="PTHR47722:SF1">
    <property type="entry name" value="F-BOX DOMAIN CONTAINING PROTEIN, EXPRESSED"/>
    <property type="match status" value="1"/>
</dbReference>
<evidence type="ECO:0000259" key="1">
    <source>
        <dbReference type="Pfam" id="PF12937"/>
    </source>
</evidence>
<dbReference type="AlphaFoldDB" id="A0A0K9PMH3"/>
<dbReference type="Pfam" id="PF12937">
    <property type="entry name" value="F-box-like"/>
    <property type="match status" value="1"/>
</dbReference>
<dbReference type="PANTHER" id="PTHR47722">
    <property type="entry name" value="EXPRESSED PROTEIN"/>
    <property type="match status" value="1"/>
</dbReference>